<name>A0ABP0XIG8_9BRYO</name>
<keyword evidence="2" id="KW-1185">Reference proteome</keyword>
<evidence type="ECO:0000313" key="2">
    <source>
        <dbReference type="Proteomes" id="UP001497444"/>
    </source>
</evidence>
<gene>
    <name evidence="1" type="ORF">CSSPJE1EN1_LOCUS24397</name>
</gene>
<sequence length="240" mass="26419">MPASRRTTAVDDQIDIRDTSFLYISKTKSTGTSWGFVEIGRITHSSTSAFVVATSLNQFRQRWLASSARAWIGENVKMQQADAGMPLLRRWLIHLMDPCTCANTTLQVAAFGELQSAAIRMLAITLVIQASITKYGTEAVPEPLITSLLEMVQPLLTSREDILVDVIRSCCTPDTAHYRWCSLVKGAVHCGWAAGCSPTRIPRLIRISKSHVSSLVKRRATEGLTSGKSRAPWQNDWAGG</sequence>
<proteinExistence type="predicted"/>
<dbReference type="Proteomes" id="UP001497444">
    <property type="component" value="Chromosome 9"/>
</dbReference>
<dbReference type="EMBL" id="OZ020104">
    <property type="protein sequence ID" value="CAK9278919.1"/>
    <property type="molecule type" value="Genomic_DNA"/>
</dbReference>
<reference evidence="1" key="1">
    <citation type="submission" date="2024-02" db="EMBL/GenBank/DDBJ databases">
        <authorList>
            <consortium name="ELIXIR-Norway"/>
            <consortium name="Elixir Norway"/>
        </authorList>
    </citation>
    <scope>NUCLEOTIDE SEQUENCE</scope>
</reference>
<evidence type="ECO:0000313" key="1">
    <source>
        <dbReference type="EMBL" id="CAK9278919.1"/>
    </source>
</evidence>
<protein>
    <submittedName>
        <fullName evidence="1">Uncharacterized protein</fullName>
    </submittedName>
</protein>
<organism evidence="1 2">
    <name type="scientific">Sphagnum jensenii</name>
    <dbReference type="NCBI Taxonomy" id="128206"/>
    <lineage>
        <taxon>Eukaryota</taxon>
        <taxon>Viridiplantae</taxon>
        <taxon>Streptophyta</taxon>
        <taxon>Embryophyta</taxon>
        <taxon>Bryophyta</taxon>
        <taxon>Sphagnophytina</taxon>
        <taxon>Sphagnopsida</taxon>
        <taxon>Sphagnales</taxon>
        <taxon>Sphagnaceae</taxon>
        <taxon>Sphagnum</taxon>
    </lineage>
</organism>
<accession>A0ABP0XIG8</accession>